<evidence type="ECO:0000256" key="2">
    <source>
        <dbReference type="ARBA" id="ARBA00010399"/>
    </source>
</evidence>
<proteinExistence type="inferred from homology"/>
<feature type="compositionally biased region" description="Basic and acidic residues" evidence="13">
    <location>
        <begin position="565"/>
        <end position="577"/>
    </location>
</feature>
<keyword evidence="7 12" id="KW-0378">Hydrolase</keyword>
<feature type="compositionally biased region" description="Basic and acidic residues" evidence="13">
    <location>
        <begin position="708"/>
        <end position="724"/>
    </location>
</feature>
<dbReference type="SUPFAM" id="SSF56300">
    <property type="entry name" value="Metallo-dependent phosphatases"/>
    <property type="match status" value="1"/>
</dbReference>
<evidence type="ECO:0000256" key="1">
    <source>
        <dbReference type="ARBA" id="ARBA00004576"/>
    </source>
</evidence>
<evidence type="ECO:0000256" key="9">
    <source>
        <dbReference type="ARBA" id="ARBA00022989"/>
    </source>
</evidence>
<feature type="region of interest" description="Disordered" evidence="13">
    <location>
        <begin position="431"/>
        <end position="517"/>
    </location>
</feature>
<dbReference type="GO" id="GO:0008081">
    <property type="term" value="F:phosphoric diester hydrolase activity"/>
    <property type="evidence" value="ECO:0007669"/>
    <property type="project" value="TreeGrafter"/>
</dbReference>
<evidence type="ECO:0000256" key="4">
    <source>
        <dbReference type="ARBA" id="ARBA00014458"/>
    </source>
</evidence>
<dbReference type="Proteomes" id="UP000077154">
    <property type="component" value="Unassembled WGS sequence"/>
</dbReference>
<dbReference type="eggNOG" id="KOG3770">
    <property type="taxonomic scope" value="Eukaryota"/>
</dbReference>
<evidence type="ECO:0000256" key="3">
    <source>
        <dbReference type="ARBA" id="ARBA00012459"/>
    </source>
</evidence>
<evidence type="ECO:0000256" key="14">
    <source>
        <dbReference type="SAM" id="SignalP"/>
    </source>
</evidence>
<keyword evidence="6" id="KW-0812">Transmembrane</keyword>
<dbReference type="Gene3D" id="3.60.21.10">
    <property type="match status" value="1"/>
</dbReference>
<evidence type="ECO:0000256" key="12">
    <source>
        <dbReference type="PIRNR" id="PIRNR027093"/>
    </source>
</evidence>
<comment type="catalytic activity">
    <reaction evidence="12">
        <text>[phosphate](n+1) + n H2O = (n+1) phosphate + n H(+)</text>
        <dbReference type="Rhea" id="RHEA:22452"/>
        <dbReference type="Rhea" id="RHEA-COMP:14280"/>
        <dbReference type="ChEBI" id="CHEBI:15377"/>
        <dbReference type="ChEBI" id="CHEBI:15378"/>
        <dbReference type="ChEBI" id="CHEBI:16838"/>
        <dbReference type="ChEBI" id="CHEBI:43474"/>
        <dbReference type="EC" id="3.6.1.10"/>
    </reaction>
</comment>
<feature type="compositionally biased region" description="Basic residues" evidence="13">
    <location>
        <begin position="477"/>
        <end position="489"/>
    </location>
</feature>
<name>A0A177AIC5_9PEZI</name>
<evidence type="ECO:0000256" key="5">
    <source>
        <dbReference type="ARBA" id="ARBA00022554"/>
    </source>
</evidence>
<keyword evidence="9" id="KW-1133">Transmembrane helix</keyword>
<evidence type="ECO:0000313" key="16">
    <source>
        <dbReference type="EMBL" id="OAF61051.1"/>
    </source>
</evidence>
<feature type="domain" description="Calcineurin-like phosphoesterase" evidence="15">
    <location>
        <begin position="43"/>
        <end position="294"/>
    </location>
</feature>
<dbReference type="RefSeq" id="XP_024326329.1">
    <property type="nucleotide sequence ID" value="XM_024466380.1"/>
</dbReference>
<keyword evidence="11" id="KW-0325">Glycoprotein</keyword>
<feature type="compositionally biased region" description="Acidic residues" evidence="13">
    <location>
        <begin position="441"/>
        <end position="468"/>
    </location>
</feature>
<dbReference type="PANTHER" id="PTHR10340:SF55">
    <property type="entry name" value="ENDOPOLYPHOSPHATASE"/>
    <property type="match status" value="1"/>
</dbReference>
<evidence type="ECO:0000256" key="6">
    <source>
        <dbReference type="ARBA" id="ARBA00022692"/>
    </source>
</evidence>
<feature type="compositionally biased region" description="Basic residues" evidence="13">
    <location>
        <begin position="671"/>
        <end position="683"/>
    </location>
</feature>
<sequence>MRTLVILAVAIVAVAVGALSEDGGQIVIGGHSRAKEGKKFSGRFLHITDLHPDPYYKPHTSLTTCHRTPGPSLPYGTPLSDCDSPLSLVNATLSWIDAHLPAVDFVIWTGDSARHDRDEQIPRTAAEITDTNTQLADAFREAFADKGVPVVPTLGNNDILPHNILLAGPNKWLQTYGRVWHHFIPEAQRHGFQRGGWFTVDVIPGRLAVVSLNTLYFFERNSAVNGCAKRSEPGWEQMEWLGIQLGFMRDRGVKAILMGHVPPARTGRKKLWDESCWGRYVVWVERYRDVVVGGAWGHMNIDHFLLQKGKNGVKALMGPQSEEVVEGWAIGDMGGDVAIASVDEYLGELRDGFAKVPDPRDALKREVEGESRGEREKRKRALKRMGGEWAKRYQVSLVSPSVVPNYFPSLRVVEYNVSGLDGAVGGEVEERATATSWGLPGEDEGEDEDFDEEDSDDEDEVEDEEEDGDAHTDGKKDKKKKKYRKPTHPKHPDLKIPPPPPRGSPPGPAYSPQPLSWTGYTQYFANLTRMAEAEAAADAAAAATNSNGVDVEGGGKGKNGKGGKGGKDKPKHGDGGEFKYEIEYTTFNDSKGFALPDLTVRSFLGLAHRIGRAKGGISSFGAMESAEEVDAEAGAEVDAEAGAKEDEVRGLVERVRNWFSDDDEDVEAEGKKKKKKKKKNGKGKKGENKKRERAWKVFVNRAFVGTGAEERMGSSGVSERERGEGGGGGVVDGWMDR</sequence>
<dbReference type="OrthoDB" id="348678at2759"/>
<gene>
    <name evidence="16" type="primary">PPN1</name>
    <name evidence="16" type="ORF">VC83_02724</name>
</gene>
<feature type="compositionally biased region" description="Pro residues" evidence="13">
    <location>
        <begin position="495"/>
        <end position="511"/>
    </location>
</feature>
<feature type="chain" id="PRO_5008056548" description="Endopolyphosphatase" evidence="14">
    <location>
        <begin position="19"/>
        <end position="737"/>
    </location>
</feature>
<feature type="signal peptide" evidence="14">
    <location>
        <begin position="1"/>
        <end position="18"/>
    </location>
</feature>
<dbReference type="GO" id="GO:0000324">
    <property type="term" value="C:fungal-type vacuole"/>
    <property type="evidence" value="ECO:0007669"/>
    <property type="project" value="TreeGrafter"/>
</dbReference>
<dbReference type="EC" id="3.6.1.10" evidence="3 12"/>
<evidence type="ECO:0000256" key="13">
    <source>
        <dbReference type="SAM" id="MobiDB-lite"/>
    </source>
</evidence>
<feature type="region of interest" description="Disordered" evidence="13">
    <location>
        <begin position="533"/>
        <end position="577"/>
    </location>
</feature>
<dbReference type="PIRSF" id="PIRSF027093">
    <property type="entry name" value="EndopolyPtase_N1"/>
    <property type="match status" value="1"/>
</dbReference>
<feature type="compositionally biased region" description="Gly residues" evidence="13">
    <location>
        <begin position="551"/>
        <end position="563"/>
    </location>
</feature>
<evidence type="ECO:0000256" key="11">
    <source>
        <dbReference type="ARBA" id="ARBA00023180"/>
    </source>
</evidence>
<keyword evidence="8" id="KW-0735">Signal-anchor</keyword>
<dbReference type="GeneID" id="36285803"/>
<dbReference type="GO" id="GO:0006798">
    <property type="term" value="P:polyphosphate catabolic process"/>
    <property type="evidence" value="ECO:0007669"/>
    <property type="project" value="TreeGrafter"/>
</dbReference>
<accession>A0A177AIC5</accession>
<dbReference type="InterPro" id="IPR004843">
    <property type="entry name" value="Calcineurin-like_PHP"/>
</dbReference>
<dbReference type="GO" id="GO:0000298">
    <property type="term" value="F:endopolyphosphatase activity"/>
    <property type="evidence" value="ECO:0007669"/>
    <property type="project" value="UniProtKB-EC"/>
</dbReference>
<reference evidence="16" key="1">
    <citation type="submission" date="2016-03" db="EMBL/GenBank/DDBJ databases">
        <title>Updated assembly of Pseudogymnoascus destructans, the fungus causing white-nose syndrome of bats.</title>
        <authorList>
            <person name="Palmer J.M."/>
            <person name="Drees K.P."/>
            <person name="Foster J.T."/>
            <person name="Lindner D.L."/>
        </authorList>
    </citation>
    <scope>NUCLEOTIDE SEQUENCE [LARGE SCALE GENOMIC DNA]</scope>
    <source>
        <strain evidence="16">20631-21</strain>
    </source>
</reference>
<dbReference type="InterPro" id="IPR041805">
    <property type="entry name" value="ASMase/PPN1_MPP"/>
</dbReference>
<keyword evidence="10 12" id="KW-0472">Membrane</keyword>
<dbReference type="InterPro" id="IPR029052">
    <property type="entry name" value="Metallo-depent_PP-like"/>
</dbReference>
<comment type="subcellular location">
    <subcellularLocation>
        <location evidence="1">Vacuole membrane</location>
        <topology evidence="1">Single-pass type II membrane protein</topology>
    </subcellularLocation>
</comment>
<dbReference type="Pfam" id="PF00149">
    <property type="entry name" value="Metallophos"/>
    <property type="match status" value="1"/>
</dbReference>
<organism evidence="16">
    <name type="scientific">Pseudogymnoascus destructans</name>
    <dbReference type="NCBI Taxonomy" id="655981"/>
    <lineage>
        <taxon>Eukaryota</taxon>
        <taxon>Fungi</taxon>
        <taxon>Dikarya</taxon>
        <taxon>Ascomycota</taxon>
        <taxon>Pezizomycotina</taxon>
        <taxon>Leotiomycetes</taxon>
        <taxon>Thelebolales</taxon>
        <taxon>Thelebolaceae</taxon>
        <taxon>Pseudogymnoascus</taxon>
    </lineage>
</organism>
<feature type="region of interest" description="Disordered" evidence="13">
    <location>
        <begin position="662"/>
        <end position="693"/>
    </location>
</feature>
<dbReference type="InterPro" id="IPR012358">
    <property type="entry name" value="EndopolyPtase_N1"/>
</dbReference>
<dbReference type="VEuPathDB" id="FungiDB:GMDG_03924"/>
<comment type="similarity">
    <text evidence="2">Belongs to the endopolyphosphatase PPN1 family.</text>
</comment>
<keyword evidence="5 12" id="KW-0926">Vacuole</keyword>
<dbReference type="EMBL" id="KV441390">
    <property type="protein sequence ID" value="OAF61051.1"/>
    <property type="molecule type" value="Genomic_DNA"/>
</dbReference>
<feature type="compositionally biased region" description="Low complexity" evidence="13">
    <location>
        <begin position="533"/>
        <end position="543"/>
    </location>
</feature>
<keyword evidence="14" id="KW-0732">Signal</keyword>
<dbReference type="GO" id="GO:0004309">
    <property type="term" value="F:exopolyphosphatase activity"/>
    <property type="evidence" value="ECO:0007669"/>
    <property type="project" value="TreeGrafter"/>
</dbReference>
<evidence type="ECO:0000256" key="10">
    <source>
        <dbReference type="ARBA" id="ARBA00023136"/>
    </source>
</evidence>
<dbReference type="AlphaFoldDB" id="A0A177AIC5"/>
<evidence type="ECO:0000256" key="8">
    <source>
        <dbReference type="ARBA" id="ARBA00022968"/>
    </source>
</evidence>
<dbReference type="CDD" id="cd00842">
    <property type="entry name" value="MPP_ASMase"/>
    <property type="match status" value="1"/>
</dbReference>
<evidence type="ECO:0000256" key="7">
    <source>
        <dbReference type="ARBA" id="ARBA00022801"/>
    </source>
</evidence>
<feature type="region of interest" description="Disordered" evidence="13">
    <location>
        <begin position="708"/>
        <end position="737"/>
    </location>
</feature>
<comment type="function">
    <text evidence="12">Catalyzes the hydrolysis of inorganic polyphosphate (polyP) chains of many hundreds of phosphate residues into shorter lengths.</text>
</comment>
<dbReference type="PANTHER" id="PTHR10340">
    <property type="entry name" value="SPHINGOMYELIN PHOSPHODIESTERASE"/>
    <property type="match status" value="1"/>
</dbReference>
<evidence type="ECO:0000259" key="15">
    <source>
        <dbReference type="Pfam" id="PF00149"/>
    </source>
</evidence>
<dbReference type="GO" id="GO:0005774">
    <property type="term" value="C:vacuolar membrane"/>
    <property type="evidence" value="ECO:0007669"/>
    <property type="project" value="UniProtKB-SubCell"/>
</dbReference>
<protein>
    <recommendedName>
        <fullName evidence="4 12">Endopolyphosphatase</fullName>
        <ecNumber evidence="3 12">3.6.1.10</ecNumber>
    </recommendedName>
</protein>